<dbReference type="Gene3D" id="1.10.10.10">
    <property type="entry name" value="Winged helix-like DNA-binding domain superfamily/Winged helix DNA-binding domain"/>
    <property type="match status" value="1"/>
</dbReference>
<dbReference type="CDD" id="cd00103">
    <property type="entry name" value="IRF"/>
    <property type="match status" value="1"/>
</dbReference>
<dbReference type="InterPro" id="IPR036388">
    <property type="entry name" value="WH-like_DNA-bd_sf"/>
</dbReference>
<feature type="domain" description="IRF tryptophan pentad repeat" evidence="7">
    <location>
        <begin position="46"/>
        <end position="150"/>
    </location>
</feature>
<dbReference type="GO" id="GO:0000978">
    <property type="term" value="F:RNA polymerase II cis-regulatory region sequence-specific DNA binding"/>
    <property type="evidence" value="ECO:0007669"/>
    <property type="project" value="TreeGrafter"/>
</dbReference>
<evidence type="ECO:0000313" key="9">
    <source>
        <dbReference type="Proteomes" id="UP001205998"/>
    </source>
</evidence>
<dbReference type="PROSITE" id="PS51507">
    <property type="entry name" value="IRF_2"/>
    <property type="match status" value="1"/>
</dbReference>
<gene>
    <name evidence="8" type="ORF">C0J50_5720</name>
</gene>
<evidence type="ECO:0000256" key="1">
    <source>
        <dbReference type="ARBA" id="ARBA00004123"/>
    </source>
</evidence>
<evidence type="ECO:0000313" key="8">
    <source>
        <dbReference type="EMBL" id="KAI5609740.1"/>
    </source>
</evidence>
<evidence type="ECO:0000256" key="5">
    <source>
        <dbReference type="ARBA" id="ARBA00023242"/>
    </source>
</evidence>
<keyword evidence="3" id="KW-0238">DNA-binding</keyword>
<dbReference type="AlphaFoldDB" id="A0AAD5A5C1"/>
<comment type="subcellular location">
    <subcellularLocation>
        <location evidence="1">Nucleus</location>
    </subcellularLocation>
</comment>
<dbReference type="EMBL" id="MU575040">
    <property type="protein sequence ID" value="KAI5609740.1"/>
    <property type="molecule type" value="Genomic_DNA"/>
</dbReference>
<name>A0AAD5A5C1_SILAS</name>
<dbReference type="SMART" id="SM00348">
    <property type="entry name" value="IRF"/>
    <property type="match status" value="1"/>
</dbReference>
<sequence>MERISKVQLSWCVQVKSRGDFISTPALVLHLDEILTHHNIPMAQPKPLFIPWLKEQIDSGRYPGVQWVNQEGTKFSIPWKHALRQDSNSDDILIFKAWAQTSAGTSGQIPGDHSVWKRNFRSALRARGFKIVDDNKNDAANPHKIYMWPENAQSGETMALGKRQEVELEAAELKMLRFSLGVTRMDKIRNEFIRGTAHVGCFGDKVREARLRWFGHVQRRDMNYIGRRMLRMEPPGRRKRGRPRRRFMDVVREDTQTTISLVDTMYLDEDLLLAGGITQPDVLDQCLMKLNIVEPQPEISVDQPLFVIEPANQPLIGDARFPVQETTPDHATGQVSPAEGTLAHGQYSPLEGAFMLPQQQELPVQATSNDTGMRSFSRS</sequence>
<accession>A0AAD5A5C1</accession>
<dbReference type="Proteomes" id="UP001205998">
    <property type="component" value="Unassembled WGS sequence"/>
</dbReference>
<evidence type="ECO:0000256" key="6">
    <source>
        <dbReference type="SAM" id="MobiDB-lite"/>
    </source>
</evidence>
<organism evidence="8 9">
    <name type="scientific">Silurus asotus</name>
    <name type="common">Amur catfish</name>
    <name type="synonym">Parasilurus asotus</name>
    <dbReference type="NCBI Taxonomy" id="30991"/>
    <lineage>
        <taxon>Eukaryota</taxon>
        <taxon>Metazoa</taxon>
        <taxon>Chordata</taxon>
        <taxon>Craniata</taxon>
        <taxon>Vertebrata</taxon>
        <taxon>Euteleostomi</taxon>
        <taxon>Actinopterygii</taxon>
        <taxon>Neopterygii</taxon>
        <taxon>Teleostei</taxon>
        <taxon>Ostariophysi</taxon>
        <taxon>Siluriformes</taxon>
        <taxon>Siluridae</taxon>
        <taxon>Silurus</taxon>
    </lineage>
</organism>
<dbReference type="InterPro" id="IPR019817">
    <property type="entry name" value="Interferon_reg_fac_CS"/>
</dbReference>
<dbReference type="GO" id="GO:0000981">
    <property type="term" value="F:DNA-binding transcription factor activity, RNA polymerase II-specific"/>
    <property type="evidence" value="ECO:0007669"/>
    <property type="project" value="TreeGrafter"/>
</dbReference>
<evidence type="ECO:0000259" key="7">
    <source>
        <dbReference type="PROSITE" id="PS51507"/>
    </source>
</evidence>
<keyword evidence="2" id="KW-0805">Transcription regulation</keyword>
<dbReference type="PANTHER" id="PTHR11949:SF1">
    <property type="entry name" value="INTERFERON REGULATORY FACTOR 3"/>
    <property type="match status" value="1"/>
</dbReference>
<keyword evidence="4" id="KW-0804">Transcription</keyword>
<evidence type="ECO:0000256" key="3">
    <source>
        <dbReference type="ARBA" id="ARBA00023125"/>
    </source>
</evidence>
<dbReference type="PANTHER" id="PTHR11949">
    <property type="entry name" value="INTERFERON REGULATORY FACTOR"/>
    <property type="match status" value="1"/>
</dbReference>
<dbReference type="SUPFAM" id="SSF46785">
    <property type="entry name" value="Winged helix' DNA-binding domain"/>
    <property type="match status" value="1"/>
</dbReference>
<dbReference type="Pfam" id="PF00605">
    <property type="entry name" value="IRF"/>
    <property type="match status" value="1"/>
</dbReference>
<dbReference type="InterPro" id="IPR001346">
    <property type="entry name" value="Interferon_reg_fact_DNA-bd_dom"/>
</dbReference>
<dbReference type="GO" id="GO:0002376">
    <property type="term" value="P:immune system process"/>
    <property type="evidence" value="ECO:0007669"/>
    <property type="project" value="TreeGrafter"/>
</dbReference>
<protein>
    <submittedName>
        <fullName evidence="8">Interferon regulatory factor 3 isoform X1</fullName>
    </submittedName>
</protein>
<evidence type="ECO:0000256" key="2">
    <source>
        <dbReference type="ARBA" id="ARBA00023015"/>
    </source>
</evidence>
<keyword evidence="5" id="KW-0539">Nucleus</keyword>
<dbReference type="InterPro" id="IPR036390">
    <property type="entry name" value="WH_DNA-bd_sf"/>
</dbReference>
<reference evidence="8" key="1">
    <citation type="submission" date="2018-07" db="EMBL/GenBank/DDBJ databases">
        <title>Comparative genomics of catfishes provides insights into carnivory and benthic adaptation.</title>
        <authorList>
            <person name="Zhang Y."/>
            <person name="Wang D."/>
            <person name="Peng Z."/>
            <person name="Zheng S."/>
            <person name="Shao F."/>
            <person name="Tao W."/>
        </authorList>
    </citation>
    <scope>NUCLEOTIDE SEQUENCE</scope>
    <source>
        <strain evidence="8">Chongqing</strain>
    </source>
</reference>
<dbReference type="PROSITE" id="PS00601">
    <property type="entry name" value="IRF_1"/>
    <property type="match status" value="1"/>
</dbReference>
<dbReference type="PRINTS" id="PR00267">
    <property type="entry name" value="INTFRNREGFCT"/>
</dbReference>
<evidence type="ECO:0000256" key="4">
    <source>
        <dbReference type="ARBA" id="ARBA00023163"/>
    </source>
</evidence>
<comment type="caution">
    <text evidence="8">The sequence shown here is derived from an EMBL/GenBank/DDBJ whole genome shotgun (WGS) entry which is preliminary data.</text>
</comment>
<feature type="region of interest" description="Disordered" evidence="6">
    <location>
        <begin position="324"/>
        <end position="344"/>
    </location>
</feature>
<keyword evidence="9" id="KW-1185">Reference proteome</keyword>
<dbReference type="GO" id="GO:0005634">
    <property type="term" value="C:nucleus"/>
    <property type="evidence" value="ECO:0007669"/>
    <property type="project" value="UniProtKB-SubCell"/>
</dbReference>
<proteinExistence type="predicted"/>